<dbReference type="OrthoDB" id="6105938at2759"/>
<dbReference type="InterPro" id="IPR013083">
    <property type="entry name" value="Znf_RING/FYVE/PHD"/>
</dbReference>
<gene>
    <name evidence="2" type="ORF">CVT26_015197</name>
</gene>
<dbReference type="Gene3D" id="3.30.40.10">
    <property type="entry name" value="Zinc/RING finger domain, C3HC4 (zinc finger)"/>
    <property type="match status" value="1"/>
</dbReference>
<dbReference type="Proteomes" id="UP000284706">
    <property type="component" value="Unassembled WGS sequence"/>
</dbReference>
<comment type="caution">
    <text evidence="2">The sequence shown here is derived from an EMBL/GenBank/DDBJ whole genome shotgun (WGS) entry which is preliminary data.</text>
</comment>
<keyword evidence="1" id="KW-0175">Coiled coil</keyword>
<dbReference type="InParanoid" id="A0A409WS15"/>
<protein>
    <recommendedName>
        <fullName evidence="4">RING-type domain-containing protein</fullName>
    </recommendedName>
</protein>
<evidence type="ECO:0000313" key="3">
    <source>
        <dbReference type="Proteomes" id="UP000284706"/>
    </source>
</evidence>
<keyword evidence="3" id="KW-1185">Reference proteome</keyword>
<reference evidence="2 3" key="1">
    <citation type="journal article" date="2018" name="Evol. Lett.">
        <title>Horizontal gene cluster transfer increased hallucinogenic mushroom diversity.</title>
        <authorList>
            <person name="Reynolds H.T."/>
            <person name="Vijayakumar V."/>
            <person name="Gluck-Thaler E."/>
            <person name="Korotkin H.B."/>
            <person name="Matheny P.B."/>
            <person name="Slot J.C."/>
        </authorList>
    </citation>
    <scope>NUCLEOTIDE SEQUENCE [LARGE SCALE GENOMIC DNA]</scope>
    <source>
        <strain evidence="2 3">SRW20</strain>
    </source>
</reference>
<sequence>MEESHLGAEALCQICFEPFGQSEAPKVPYAIGCGHTICLGHCVVFLFDQTGRHSCLDTAESCCTICGTYFDRQVYSELLDLRKYGSKLPFTSSQLARQFQEAIARLNDFTDISQIRRLYSRVHSFLECQPRNRFTDLETNVRLIGCLLQSKEAVRAHNHLIAELSGKINVLRSDNSELRARVEELERQQKYDHADITRRLPDILRRNPLTCSRTKFWNFGRKSTS</sequence>
<proteinExistence type="predicted"/>
<evidence type="ECO:0008006" key="4">
    <source>
        <dbReference type="Google" id="ProtNLM"/>
    </source>
</evidence>
<dbReference type="AlphaFoldDB" id="A0A409WS15"/>
<evidence type="ECO:0000313" key="2">
    <source>
        <dbReference type="EMBL" id="PPQ81310.1"/>
    </source>
</evidence>
<accession>A0A409WS15</accession>
<name>A0A409WS15_9AGAR</name>
<evidence type="ECO:0000256" key="1">
    <source>
        <dbReference type="SAM" id="Coils"/>
    </source>
</evidence>
<organism evidence="2 3">
    <name type="scientific">Gymnopilus dilepis</name>
    <dbReference type="NCBI Taxonomy" id="231916"/>
    <lineage>
        <taxon>Eukaryota</taxon>
        <taxon>Fungi</taxon>
        <taxon>Dikarya</taxon>
        <taxon>Basidiomycota</taxon>
        <taxon>Agaricomycotina</taxon>
        <taxon>Agaricomycetes</taxon>
        <taxon>Agaricomycetidae</taxon>
        <taxon>Agaricales</taxon>
        <taxon>Agaricineae</taxon>
        <taxon>Hymenogastraceae</taxon>
        <taxon>Gymnopilus</taxon>
    </lineage>
</organism>
<feature type="coiled-coil region" evidence="1">
    <location>
        <begin position="161"/>
        <end position="188"/>
    </location>
</feature>
<dbReference type="EMBL" id="NHYE01004882">
    <property type="protein sequence ID" value="PPQ81310.1"/>
    <property type="molecule type" value="Genomic_DNA"/>
</dbReference>